<dbReference type="Gene3D" id="3.40.50.150">
    <property type="entry name" value="Vaccinia Virus protein VP39"/>
    <property type="match status" value="1"/>
</dbReference>
<comment type="caution">
    <text evidence="5">The sequence shown here is derived from an EMBL/GenBank/DDBJ whole genome shotgun (WGS) entry which is preliminary data.</text>
</comment>
<dbReference type="PROSITE" id="PS51683">
    <property type="entry name" value="SAM_OMT_II"/>
    <property type="match status" value="1"/>
</dbReference>
<keyword evidence="2" id="KW-0808">Transferase</keyword>
<dbReference type="AlphaFoldDB" id="A0AAU9J152"/>
<evidence type="ECO:0000313" key="5">
    <source>
        <dbReference type="EMBL" id="CAG9319971.1"/>
    </source>
</evidence>
<dbReference type="Proteomes" id="UP001162131">
    <property type="component" value="Unassembled WGS sequence"/>
</dbReference>
<evidence type="ECO:0000256" key="1">
    <source>
        <dbReference type="ARBA" id="ARBA00022603"/>
    </source>
</evidence>
<keyword evidence="1" id="KW-0489">Methyltransferase</keyword>
<organism evidence="5 6">
    <name type="scientific">Blepharisma stoltei</name>
    <dbReference type="NCBI Taxonomy" id="1481888"/>
    <lineage>
        <taxon>Eukaryota</taxon>
        <taxon>Sar</taxon>
        <taxon>Alveolata</taxon>
        <taxon>Ciliophora</taxon>
        <taxon>Postciliodesmatophora</taxon>
        <taxon>Heterotrichea</taxon>
        <taxon>Heterotrichida</taxon>
        <taxon>Blepharismidae</taxon>
        <taxon>Blepharisma</taxon>
    </lineage>
</organism>
<evidence type="ECO:0000256" key="2">
    <source>
        <dbReference type="ARBA" id="ARBA00022679"/>
    </source>
</evidence>
<evidence type="ECO:0000313" key="6">
    <source>
        <dbReference type="Proteomes" id="UP001162131"/>
    </source>
</evidence>
<dbReference type="Gene3D" id="1.10.10.10">
    <property type="entry name" value="Winged helix-like DNA-binding domain superfamily/Winged helix DNA-binding domain"/>
    <property type="match status" value="1"/>
</dbReference>
<evidence type="ECO:0000259" key="4">
    <source>
        <dbReference type="Pfam" id="PF00891"/>
    </source>
</evidence>
<dbReference type="PANTHER" id="PTHR43712">
    <property type="entry name" value="PUTATIVE (AFU_ORTHOLOGUE AFUA_4G14580)-RELATED"/>
    <property type="match status" value="1"/>
</dbReference>
<dbReference type="GO" id="GO:0008171">
    <property type="term" value="F:O-methyltransferase activity"/>
    <property type="evidence" value="ECO:0007669"/>
    <property type="project" value="InterPro"/>
</dbReference>
<dbReference type="InterPro" id="IPR016461">
    <property type="entry name" value="COMT-like"/>
</dbReference>
<dbReference type="SUPFAM" id="SSF53335">
    <property type="entry name" value="S-adenosyl-L-methionine-dependent methyltransferases"/>
    <property type="match status" value="1"/>
</dbReference>
<accession>A0AAU9J152</accession>
<sequence length="340" mass="38710">MDTKQIEETNHLKEDVYTLAMSPLIATALNSMLSFDVPKLLETPKSIDELAQATLSVKHKLERTLLALEAFGYFSYDEHSKTWSNSPKTSLFLDKNFRDAIYFCCVPFQYEILLKFSDALRCDQSSCYLQFGRNIYEELSQRSLDKNYFHTGLGAYTKMSGDALFDTITLTGLNKVLDAGGGDGTLLCELAKRNPNIECTVLDIPSLSELATKIIESYGLQDRVKFVPGDFRQEIPSGFDCILFKQALNSWSDEVVIKILENCYKALENGKKLIIIEHAVVKSDENYREVRYLDLMGISEIESRTRNPEEFKMVIEYAGFTIENIKRLQGQYMFEAVKSA</sequence>
<dbReference type="PANTHER" id="PTHR43712:SF2">
    <property type="entry name" value="O-METHYLTRANSFERASE CICE"/>
    <property type="match status" value="1"/>
</dbReference>
<dbReference type="InterPro" id="IPR029063">
    <property type="entry name" value="SAM-dependent_MTases_sf"/>
</dbReference>
<gene>
    <name evidence="5" type="ORF">BSTOLATCC_MIC25214</name>
</gene>
<dbReference type="PIRSF" id="PIRSF005739">
    <property type="entry name" value="O-mtase"/>
    <property type="match status" value="1"/>
</dbReference>
<evidence type="ECO:0000256" key="3">
    <source>
        <dbReference type="ARBA" id="ARBA00022691"/>
    </source>
</evidence>
<dbReference type="InterPro" id="IPR001077">
    <property type="entry name" value="COMT_C"/>
</dbReference>
<proteinExistence type="predicted"/>
<dbReference type="InterPro" id="IPR036388">
    <property type="entry name" value="WH-like_DNA-bd_sf"/>
</dbReference>
<dbReference type="EMBL" id="CAJZBQ010000024">
    <property type="protein sequence ID" value="CAG9319971.1"/>
    <property type="molecule type" value="Genomic_DNA"/>
</dbReference>
<dbReference type="Pfam" id="PF00891">
    <property type="entry name" value="Methyltransf_2"/>
    <property type="match status" value="1"/>
</dbReference>
<reference evidence="5" key="1">
    <citation type="submission" date="2021-09" db="EMBL/GenBank/DDBJ databases">
        <authorList>
            <consortium name="AG Swart"/>
            <person name="Singh M."/>
            <person name="Singh A."/>
            <person name="Seah K."/>
            <person name="Emmerich C."/>
        </authorList>
    </citation>
    <scope>NUCLEOTIDE SEQUENCE</scope>
    <source>
        <strain evidence="5">ATCC30299</strain>
    </source>
</reference>
<keyword evidence="6" id="KW-1185">Reference proteome</keyword>
<dbReference type="GO" id="GO:0032259">
    <property type="term" value="P:methylation"/>
    <property type="evidence" value="ECO:0007669"/>
    <property type="project" value="UniProtKB-KW"/>
</dbReference>
<dbReference type="CDD" id="cd02440">
    <property type="entry name" value="AdoMet_MTases"/>
    <property type="match status" value="1"/>
</dbReference>
<protein>
    <recommendedName>
        <fullName evidence="4">O-methyltransferase C-terminal domain-containing protein</fullName>
    </recommendedName>
</protein>
<feature type="domain" description="O-methyltransferase C-terminal" evidence="4">
    <location>
        <begin position="128"/>
        <end position="320"/>
    </location>
</feature>
<name>A0AAU9J152_9CILI</name>
<keyword evidence="3" id="KW-0949">S-adenosyl-L-methionine</keyword>